<evidence type="ECO:0000256" key="1">
    <source>
        <dbReference type="PROSITE-ProRule" id="PRU00339"/>
    </source>
</evidence>
<feature type="signal peptide" evidence="2">
    <location>
        <begin position="1"/>
        <end position="25"/>
    </location>
</feature>
<dbReference type="PROSITE" id="PS50005">
    <property type="entry name" value="TPR"/>
    <property type="match status" value="1"/>
</dbReference>
<evidence type="ECO:0000313" key="3">
    <source>
        <dbReference type="EMBL" id="PTQ78904.1"/>
    </source>
</evidence>
<keyword evidence="1" id="KW-0802">TPR repeat</keyword>
<dbReference type="SUPFAM" id="SSF48452">
    <property type="entry name" value="TPR-like"/>
    <property type="match status" value="2"/>
</dbReference>
<dbReference type="PANTHER" id="PTHR45588">
    <property type="entry name" value="TPR DOMAIN-CONTAINING PROTEIN"/>
    <property type="match status" value="1"/>
</dbReference>
<feature type="repeat" description="TPR" evidence="1">
    <location>
        <begin position="54"/>
        <end position="87"/>
    </location>
</feature>
<proteinExistence type="predicted"/>
<dbReference type="Gene3D" id="1.25.40.10">
    <property type="entry name" value="Tetratricopeptide repeat domain"/>
    <property type="match status" value="2"/>
</dbReference>
<sequence>MQPHTFRLAILALTLVVASTFESFAATESDDQLIPRLQNLGTHTFPVSTRNPLAQQYINQGLNLAYAFNHAEARRAFREAARLDPELAMAYWGQALVLGPNINAMMEPNEEPQALEIMQQAKSLMMNASPRERALISALEKRYSGKTEHRTTNDKAYAEAMREVHQSFPDDADIAVLYVESMMDLRPWGYWMLDGTPYEGTAEIVALTEDVLQRNPQHPGALHMYIHLIEPTSTPERAEKAADTLLNLMPEAGHIIHMASHIYQRIGRYADSMKSNQLAIAADENYITQCHAQGLYPMVYYPHNIHFLWFAATLDGQSKIAIESAKQAAGKIDDEVLKAIPLTAIFRVTPYWALARFGHWQEILEQPAPPSTNPFLNGSWHYVRGLAFVAMRQPLLAEQELIALRKIMKNPSLDNSLLSKNTTSTILSIAPEVLAGEIAAAHGQFDQAIAYLEKAVRLEDALVYTEPSEFHLPPRLALGAILLEAGQPTEAETVYWEDLRRNRNNGWALYGLIQALRAQKKDDQARLIEARFKKAWERADVTLQASRFGRPLR</sequence>
<dbReference type="InterPro" id="IPR019734">
    <property type="entry name" value="TPR_rpt"/>
</dbReference>
<comment type="caution">
    <text evidence="3">The sequence shown here is derived from an EMBL/GenBank/DDBJ whole genome shotgun (WGS) entry which is preliminary data.</text>
</comment>
<name>A0A2T5I509_9PROT</name>
<dbReference type="RefSeq" id="WP_107801881.1">
    <property type="nucleotide sequence ID" value="NZ_QAOI01000001.1"/>
</dbReference>
<dbReference type="Pfam" id="PF13181">
    <property type="entry name" value="TPR_8"/>
    <property type="match status" value="1"/>
</dbReference>
<dbReference type="Proteomes" id="UP000244128">
    <property type="component" value="Unassembled WGS sequence"/>
</dbReference>
<evidence type="ECO:0000256" key="2">
    <source>
        <dbReference type="SAM" id="SignalP"/>
    </source>
</evidence>
<reference evidence="3 4" key="1">
    <citation type="submission" date="2018-04" db="EMBL/GenBank/DDBJ databases">
        <title>Active sludge and wastewater microbial communities from Klosterneuburg, Austria.</title>
        <authorList>
            <person name="Wagner M."/>
        </authorList>
    </citation>
    <scope>NUCLEOTIDE SEQUENCE [LARGE SCALE GENOMIC DNA]</scope>
    <source>
        <strain evidence="3 4">Nm49</strain>
    </source>
</reference>
<dbReference type="PANTHER" id="PTHR45588:SF1">
    <property type="entry name" value="WW DOMAIN-CONTAINING PROTEIN"/>
    <property type="match status" value="1"/>
</dbReference>
<gene>
    <name evidence="3" type="ORF">C8R26_101220</name>
</gene>
<organism evidence="3 4">
    <name type="scientific">Nitrosomonas oligotropha</name>
    <dbReference type="NCBI Taxonomy" id="42354"/>
    <lineage>
        <taxon>Bacteria</taxon>
        <taxon>Pseudomonadati</taxon>
        <taxon>Pseudomonadota</taxon>
        <taxon>Betaproteobacteria</taxon>
        <taxon>Nitrosomonadales</taxon>
        <taxon>Nitrosomonadaceae</taxon>
        <taxon>Nitrosomonas</taxon>
    </lineage>
</organism>
<protein>
    <submittedName>
        <fullName evidence="3">Tetratricopeptide repeat protein</fullName>
    </submittedName>
</protein>
<accession>A0A2T5I509</accession>
<keyword evidence="2" id="KW-0732">Signal</keyword>
<feature type="chain" id="PRO_5015561472" evidence="2">
    <location>
        <begin position="26"/>
        <end position="553"/>
    </location>
</feature>
<dbReference type="InterPro" id="IPR011990">
    <property type="entry name" value="TPR-like_helical_dom_sf"/>
</dbReference>
<dbReference type="EMBL" id="QAOI01000001">
    <property type="protein sequence ID" value="PTQ78904.1"/>
    <property type="molecule type" value="Genomic_DNA"/>
</dbReference>
<dbReference type="SMART" id="SM00028">
    <property type="entry name" value="TPR"/>
    <property type="match status" value="3"/>
</dbReference>
<dbReference type="AlphaFoldDB" id="A0A2T5I509"/>
<evidence type="ECO:0000313" key="4">
    <source>
        <dbReference type="Proteomes" id="UP000244128"/>
    </source>
</evidence>